<feature type="region of interest" description="Disordered" evidence="1">
    <location>
        <begin position="296"/>
        <end position="349"/>
    </location>
</feature>
<feature type="region of interest" description="Disordered" evidence="1">
    <location>
        <begin position="364"/>
        <end position="424"/>
    </location>
</feature>
<evidence type="ECO:0000256" key="1">
    <source>
        <dbReference type="SAM" id="MobiDB-lite"/>
    </source>
</evidence>
<organism evidence="2 3">
    <name type="scientific">Cylindrobasidium torrendii FP15055 ss-10</name>
    <dbReference type="NCBI Taxonomy" id="1314674"/>
    <lineage>
        <taxon>Eukaryota</taxon>
        <taxon>Fungi</taxon>
        <taxon>Dikarya</taxon>
        <taxon>Basidiomycota</taxon>
        <taxon>Agaricomycotina</taxon>
        <taxon>Agaricomycetes</taxon>
        <taxon>Agaricomycetidae</taxon>
        <taxon>Agaricales</taxon>
        <taxon>Marasmiineae</taxon>
        <taxon>Physalacriaceae</taxon>
        <taxon>Cylindrobasidium</taxon>
    </lineage>
</organism>
<protein>
    <submittedName>
        <fullName evidence="2">Uncharacterized protein</fullName>
    </submittedName>
</protein>
<proteinExistence type="predicted"/>
<feature type="compositionally biased region" description="Basic and acidic residues" evidence="1">
    <location>
        <begin position="462"/>
        <end position="474"/>
    </location>
</feature>
<feature type="compositionally biased region" description="Low complexity" evidence="1">
    <location>
        <begin position="364"/>
        <end position="375"/>
    </location>
</feature>
<dbReference type="Proteomes" id="UP000054007">
    <property type="component" value="Unassembled WGS sequence"/>
</dbReference>
<feature type="compositionally biased region" description="Basic and acidic residues" evidence="1">
    <location>
        <begin position="310"/>
        <end position="323"/>
    </location>
</feature>
<feature type="compositionally biased region" description="Basic and acidic residues" evidence="1">
    <location>
        <begin position="394"/>
        <end position="424"/>
    </location>
</feature>
<reference evidence="2 3" key="1">
    <citation type="journal article" date="2015" name="Fungal Genet. Biol.">
        <title>Evolution of novel wood decay mechanisms in Agaricales revealed by the genome sequences of Fistulina hepatica and Cylindrobasidium torrendii.</title>
        <authorList>
            <person name="Floudas D."/>
            <person name="Held B.W."/>
            <person name="Riley R."/>
            <person name="Nagy L.G."/>
            <person name="Koehler G."/>
            <person name="Ransdell A.S."/>
            <person name="Younus H."/>
            <person name="Chow J."/>
            <person name="Chiniquy J."/>
            <person name="Lipzen A."/>
            <person name="Tritt A."/>
            <person name="Sun H."/>
            <person name="Haridas S."/>
            <person name="LaButti K."/>
            <person name="Ohm R.A."/>
            <person name="Kues U."/>
            <person name="Blanchette R.A."/>
            <person name="Grigoriev I.V."/>
            <person name="Minto R.E."/>
            <person name="Hibbett D.S."/>
        </authorList>
    </citation>
    <scope>NUCLEOTIDE SEQUENCE [LARGE SCALE GENOMIC DNA]</scope>
    <source>
        <strain evidence="2 3">FP15055 ss-10</strain>
    </source>
</reference>
<sequence>MSLESGPSENPVVHQQEFDYSLDHGPYEFDFTADIQRYDGAFLICHTLKGIRRREAAFGLALLGDFRQSGLNGERHLFFLYAIHLHAELFPQESYDVDTAVGRVRAVELVGRIMELAEAGFASIHGEQTPSGLEPLASRVASRDASPKIKPQLCKEGGHPQLLRRDSLRVGPCLVHTDASLQIKLCCLVRAADWRATPAPSRLRPWDPTKAVRPPQKPAVYVKKRHAPLYPRSTLRALPKGPARPNLSPVARPPPVAHPVSLRTEENLDLEAGYAMSAAADALAELRGGVQAMLEPQSELPSSAGDSSTADEHDQRPADELAGSKRINSGGSVERTAAKRAKTAMPEAFVPADQDLSDLDLLSDLSSLTPSDPSDAGIDNDVLPAGTGSSEPGLLDREDARSVDSEELKLAGDRMEEDRRKSREGSVLLATFKASAEAKQAKQRQAEIDEWARNADHAYYSEEVASQEHRELQARRRGWKKPKAQRQGRMMPAFGSRFVLTDEDIHHVDCGSGAYRFRGARK</sequence>
<dbReference type="AlphaFoldDB" id="A0A0D7AXV1"/>
<gene>
    <name evidence="2" type="ORF">CYLTODRAFT_494873</name>
</gene>
<feature type="compositionally biased region" description="Basic residues" evidence="1">
    <location>
        <begin position="475"/>
        <end position="486"/>
    </location>
</feature>
<feature type="region of interest" description="Disordered" evidence="1">
    <location>
        <begin position="232"/>
        <end position="258"/>
    </location>
</feature>
<dbReference type="EMBL" id="KN880824">
    <property type="protein sequence ID" value="KIY62106.1"/>
    <property type="molecule type" value="Genomic_DNA"/>
</dbReference>
<feature type="region of interest" description="Disordered" evidence="1">
    <location>
        <begin position="462"/>
        <end position="490"/>
    </location>
</feature>
<accession>A0A0D7AXV1</accession>
<keyword evidence="3" id="KW-1185">Reference proteome</keyword>
<name>A0A0D7AXV1_9AGAR</name>
<feature type="compositionally biased region" description="Polar residues" evidence="1">
    <location>
        <begin position="299"/>
        <end position="308"/>
    </location>
</feature>
<evidence type="ECO:0000313" key="2">
    <source>
        <dbReference type="EMBL" id="KIY62106.1"/>
    </source>
</evidence>
<evidence type="ECO:0000313" key="3">
    <source>
        <dbReference type="Proteomes" id="UP000054007"/>
    </source>
</evidence>